<dbReference type="AlphaFoldDB" id="A0AAP0NWX6"/>
<name>A0AAP0NWX6_9MAGN</name>
<comment type="caution">
    <text evidence="1">The sequence shown here is derived from an EMBL/GenBank/DDBJ whole genome shotgun (WGS) entry which is preliminary data.</text>
</comment>
<organism evidence="1 2">
    <name type="scientific">Stephania japonica</name>
    <dbReference type="NCBI Taxonomy" id="461633"/>
    <lineage>
        <taxon>Eukaryota</taxon>
        <taxon>Viridiplantae</taxon>
        <taxon>Streptophyta</taxon>
        <taxon>Embryophyta</taxon>
        <taxon>Tracheophyta</taxon>
        <taxon>Spermatophyta</taxon>
        <taxon>Magnoliopsida</taxon>
        <taxon>Ranunculales</taxon>
        <taxon>Menispermaceae</taxon>
        <taxon>Menispermoideae</taxon>
        <taxon>Cissampelideae</taxon>
        <taxon>Stephania</taxon>
    </lineage>
</organism>
<evidence type="ECO:0000313" key="2">
    <source>
        <dbReference type="Proteomes" id="UP001417504"/>
    </source>
</evidence>
<keyword evidence="2" id="KW-1185">Reference proteome</keyword>
<accession>A0AAP0NWX6</accession>
<reference evidence="1 2" key="1">
    <citation type="submission" date="2024-01" db="EMBL/GenBank/DDBJ databases">
        <title>Genome assemblies of Stephania.</title>
        <authorList>
            <person name="Yang L."/>
        </authorList>
    </citation>
    <scope>NUCLEOTIDE SEQUENCE [LARGE SCALE GENOMIC DNA]</scope>
    <source>
        <strain evidence="1">QJT</strain>
        <tissue evidence="1">Leaf</tissue>
    </source>
</reference>
<evidence type="ECO:0000313" key="1">
    <source>
        <dbReference type="EMBL" id="KAK9122977.1"/>
    </source>
</evidence>
<protein>
    <submittedName>
        <fullName evidence="1">Uncharacterized protein</fullName>
    </submittedName>
</protein>
<proteinExistence type="predicted"/>
<dbReference type="EMBL" id="JBBNAE010000005">
    <property type="protein sequence ID" value="KAK9122977.1"/>
    <property type="molecule type" value="Genomic_DNA"/>
</dbReference>
<dbReference type="Proteomes" id="UP001417504">
    <property type="component" value="Unassembled WGS sequence"/>
</dbReference>
<gene>
    <name evidence="1" type="ORF">Sjap_012579</name>
</gene>
<sequence length="169" mass="18648">MCVLITARVDLTIIVGFRVVWSPCRVPDVTLSRVGPVVESLGFYALTTHSVKIDRFTRYLSIPEPRDFRVVWSPCRVPDVTLSRVGPVVESLGVRVCAPDEVIEGLGHSSPLNHTAGPSGLVESGGRCGGIGLLRDRCAEYYWSNILIPPHLSTRSDVADHFKGKFYQR</sequence>